<gene>
    <name evidence="1" type="ORF">NE619_11490</name>
</gene>
<keyword evidence="2" id="KW-1185">Reference proteome</keyword>
<accession>A0ABT1RQ89</accession>
<evidence type="ECO:0000313" key="2">
    <source>
        <dbReference type="Proteomes" id="UP001524502"/>
    </source>
</evidence>
<proteinExistence type="predicted"/>
<organism evidence="1 2">
    <name type="scientific">Anaerovorax odorimutans</name>
    <dbReference type="NCBI Taxonomy" id="109327"/>
    <lineage>
        <taxon>Bacteria</taxon>
        <taxon>Bacillati</taxon>
        <taxon>Bacillota</taxon>
        <taxon>Clostridia</taxon>
        <taxon>Peptostreptococcales</taxon>
        <taxon>Anaerovoracaceae</taxon>
        <taxon>Anaerovorax</taxon>
    </lineage>
</organism>
<evidence type="ECO:0008006" key="3">
    <source>
        <dbReference type="Google" id="ProtNLM"/>
    </source>
</evidence>
<name>A0ABT1RQ89_9FIRM</name>
<sequence>MQRKIEKIRSSEEIGVKYMNEYEERVLEQQEARQEERKKIAVKLKAKKIPLKEIAEITGLDIKEIKEL</sequence>
<dbReference type="EMBL" id="JANFXK010000012">
    <property type="protein sequence ID" value="MCQ4637347.1"/>
    <property type="molecule type" value="Genomic_DNA"/>
</dbReference>
<dbReference type="Proteomes" id="UP001524502">
    <property type="component" value="Unassembled WGS sequence"/>
</dbReference>
<protein>
    <recommendedName>
        <fullName evidence="3">Transposase/invertase (TIGR01784 family)</fullName>
    </recommendedName>
</protein>
<reference evidence="1 2" key="1">
    <citation type="submission" date="2022-06" db="EMBL/GenBank/DDBJ databases">
        <title>Isolation of gut microbiota from human fecal samples.</title>
        <authorList>
            <person name="Pamer E.G."/>
            <person name="Barat B."/>
            <person name="Waligurski E."/>
            <person name="Medina S."/>
            <person name="Paddock L."/>
            <person name="Mostad J."/>
        </authorList>
    </citation>
    <scope>NUCLEOTIDE SEQUENCE [LARGE SCALE GENOMIC DNA]</scope>
    <source>
        <strain evidence="1 2">SL.3.17</strain>
    </source>
</reference>
<evidence type="ECO:0000313" key="1">
    <source>
        <dbReference type="EMBL" id="MCQ4637347.1"/>
    </source>
</evidence>
<comment type="caution">
    <text evidence="1">The sequence shown here is derived from an EMBL/GenBank/DDBJ whole genome shotgun (WGS) entry which is preliminary data.</text>
</comment>